<dbReference type="Gene3D" id="2.30.30.40">
    <property type="entry name" value="SH3 Domains"/>
    <property type="match status" value="1"/>
</dbReference>
<sequence>MTTSSAASKIQANLQELFKANLSPGDAYIRFQLTSKMTALLSMEQVQESLIVEAEKITPLPGMPESLIGIMSSRDRVFCVFDLTQLLNLPSKLVSPRQYQIIVLQTTDEKSFYIGFVVSRLQGIMRLTAENILSSAALPSDIVPYLCGAVQDDGSIIPVLDFNRILDKLTTIADYAV</sequence>
<proteinExistence type="predicted"/>
<dbReference type="OrthoDB" id="456080at2"/>
<dbReference type="InterPro" id="IPR036061">
    <property type="entry name" value="CheW-like_dom_sf"/>
</dbReference>
<dbReference type="SUPFAM" id="SSF50341">
    <property type="entry name" value="CheW-like"/>
    <property type="match status" value="1"/>
</dbReference>
<dbReference type="PANTHER" id="PTHR22617:SF23">
    <property type="entry name" value="CHEMOTAXIS PROTEIN CHEW"/>
    <property type="match status" value="1"/>
</dbReference>
<evidence type="ECO:0000259" key="1">
    <source>
        <dbReference type="PROSITE" id="PS50851"/>
    </source>
</evidence>
<dbReference type="Proteomes" id="UP000320055">
    <property type="component" value="Unassembled WGS sequence"/>
</dbReference>
<name>A0A563VUN5_9CYAN</name>
<evidence type="ECO:0000313" key="3">
    <source>
        <dbReference type="Proteomes" id="UP000320055"/>
    </source>
</evidence>
<dbReference type="EMBL" id="CAACVJ010000235">
    <property type="protein sequence ID" value="VEP15150.1"/>
    <property type="molecule type" value="Genomic_DNA"/>
</dbReference>
<dbReference type="GO" id="GO:0007165">
    <property type="term" value="P:signal transduction"/>
    <property type="evidence" value="ECO:0007669"/>
    <property type="project" value="InterPro"/>
</dbReference>
<protein>
    <submittedName>
        <fullName evidence="2">Chemotaxis signal transduction protein</fullName>
    </submittedName>
</protein>
<gene>
    <name evidence="2" type="ORF">H1P_310051</name>
</gene>
<feature type="domain" description="CheW-like" evidence="1">
    <location>
        <begin position="25"/>
        <end position="171"/>
    </location>
</feature>
<dbReference type="InterPro" id="IPR039315">
    <property type="entry name" value="CheW"/>
</dbReference>
<dbReference type="Pfam" id="PF01584">
    <property type="entry name" value="CheW"/>
    <property type="match status" value="1"/>
</dbReference>
<reference evidence="2 3" key="1">
    <citation type="submission" date="2019-01" db="EMBL/GenBank/DDBJ databases">
        <authorList>
            <person name="Brito A."/>
        </authorList>
    </citation>
    <scope>NUCLEOTIDE SEQUENCE [LARGE SCALE GENOMIC DNA]</scope>
    <source>
        <strain evidence="2">1</strain>
    </source>
</reference>
<dbReference type="Gene3D" id="2.40.50.180">
    <property type="entry name" value="CheA-289, Domain 4"/>
    <property type="match status" value="1"/>
</dbReference>
<keyword evidence="3" id="KW-1185">Reference proteome</keyword>
<dbReference type="GO" id="GO:0005829">
    <property type="term" value="C:cytosol"/>
    <property type="evidence" value="ECO:0007669"/>
    <property type="project" value="TreeGrafter"/>
</dbReference>
<dbReference type="GO" id="GO:0006935">
    <property type="term" value="P:chemotaxis"/>
    <property type="evidence" value="ECO:0007669"/>
    <property type="project" value="InterPro"/>
</dbReference>
<dbReference type="SMART" id="SM00260">
    <property type="entry name" value="CheW"/>
    <property type="match status" value="1"/>
</dbReference>
<dbReference type="RefSeq" id="WP_144865329.1">
    <property type="nucleotide sequence ID" value="NZ_LR213791.1"/>
</dbReference>
<dbReference type="AlphaFoldDB" id="A0A563VUN5"/>
<dbReference type="PROSITE" id="PS50851">
    <property type="entry name" value="CHEW"/>
    <property type="match status" value="1"/>
</dbReference>
<dbReference type="InterPro" id="IPR002545">
    <property type="entry name" value="CheW-lke_dom"/>
</dbReference>
<accession>A0A563VUN5</accession>
<evidence type="ECO:0000313" key="2">
    <source>
        <dbReference type="EMBL" id="VEP15150.1"/>
    </source>
</evidence>
<dbReference type="PANTHER" id="PTHR22617">
    <property type="entry name" value="CHEMOTAXIS SENSOR HISTIDINE KINASE-RELATED"/>
    <property type="match status" value="1"/>
</dbReference>
<organism evidence="2 3">
    <name type="scientific">Hyella patelloides LEGE 07179</name>
    <dbReference type="NCBI Taxonomy" id="945734"/>
    <lineage>
        <taxon>Bacteria</taxon>
        <taxon>Bacillati</taxon>
        <taxon>Cyanobacteriota</taxon>
        <taxon>Cyanophyceae</taxon>
        <taxon>Pleurocapsales</taxon>
        <taxon>Hyellaceae</taxon>
        <taxon>Hyella</taxon>
    </lineage>
</organism>